<keyword evidence="3" id="KW-1185">Reference proteome</keyword>
<evidence type="ECO:0000313" key="3">
    <source>
        <dbReference type="Proteomes" id="UP000078542"/>
    </source>
</evidence>
<dbReference type="AlphaFoldDB" id="A0A151K3E5"/>
<comment type="caution">
    <text evidence="2">The sequence shown here is derived from an EMBL/GenBank/DDBJ whole genome shotgun (WGS) entry which is preliminary data.</text>
</comment>
<feature type="compositionally biased region" description="Basic residues" evidence="1">
    <location>
        <begin position="21"/>
        <end position="31"/>
    </location>
</feature>
<dbReference type="Proteomes" id="UP000078542">
    <property type="component" value="Unassembled WGS sequence"/>
</dbReference>
<organism evidence="2 3">
    <name type="scientific">Cyphomyrmex costatus</name>
    <dbReference type="NCBI Taxonomy" id="456900"/>
    <lineage>
        <taxon>Eukaryota</taxon>
        <taxon>Metazoa</taxon>
        <taxon>Ecdysozoa</taxon>
        <taxon>Arthropoda</taxon>
        <taxon>Hexapoda</taxon>
        <taxon>Insecta</taxon>
        <taxon>Pterygota</taxon>
        <taxon>Neoptera</taxon>
        <taxon>Endopterygota</taxon>
        <taxon>Hymenoptera</taxon>
        <taxon>Apocrita</taxon>
        <taxon>Aculeata</taxon>
        <taxon>Formicoidea</taxon>
        <taxon>Formicidae</taxon>
        <taxon>Myrmicinae</taxon>
        <taxon>Cyphomyrmex</taxon>
    </lineage>
</organism>
<dbReference type="EMBL" id="LKEX01025115">
    <property type="protein sequence ID" value="KYN50358.1"/>
    <property type="molecule type" value="Genomic_DNA"/>
</dbReference>
<feature type="region of interest" description="Disordered" evidence="1">
    <location>
        <begin position="1"/>
        <end position="31"/>
    </location>
</feature>
<name>A0A151K3E5_9HYME</name>
<evidence type="ECO:0000256" key="1">
    <source>
        <dbReference type="SAM" id="MobiDB-lite"/>
    </source>
</evidence>
<protein>
    <submittedName>
        <fullName evidence="2">Uncharacterized protein</fullName>
    </submittedName>
</protein>
<sequence length="51" mass="5685">MVVSWWSGGEEKVKGKGVGAKPRRKGGHRGGRKLRWTMVHVISLNGRTAVW</sequence>
<accession>A0A151K3E5</accession>
<reference evidence="2 3" key="1">
    <citation type="submission" date="2016-03" db="EMBL/GenBank/DDBJ databases">
        <title>Cyphomyrmex costatus WGS genome.</title>
        <authorList>
            <person name="Nygaard S."/>
            <person name="Hu H."/>
            <person name="Boomsma J."/>
            <person name="Zhang G."/>
        </authorList>
    </citation>
    <scope>NUCLEOTIDE SEQUENCE [LARGE SCALE GENOMIC DNA]</scope>
    <source>
        <strain evidence="2">MS0001</strain>
        <tissue evidence="2">Whole body</tissue>
    </source>
</reference>
<proteinExistence type="predicted"/>
<gene>
    <name evidence="2" type="ORF">ALC62_15205</name>
</gene>
<evidence type="ECO:0000313" key="2">
    <source>
        <dbReference type="EMBL" id="KYN50358.1"/>
    </source>
</evidence>